<dbReference type="AlphaFoldDB" id="A0A4V2Z4M2"/>
<evidence type="ECO:0000313" key="2">
    <source>
        <dbReference type="EMBL" id="TDE17218.1"/>
    </source>
</evidence>
<evidence type="ECO:0000259" key="1">
    <source>
        <dbReference type="Pfam" id="PF13847"/>
    </source>
</evidence>
<sequence length="254" mass="29445">MAWNPDTYNRFKSERFTPFYDLLALAKSKPEMEVIDLGCGTGELTRKLADALPGARVTGIDSSEQMLSQSQDFVSKQVIFKQLSIERFLESDKKWDLVFSNAAIQWVDDHETVFPKIISSLKENGQLLIQMPDQHHNVSNRLLDELAEKEPFREVLKGWKRVSPVLDIDRYSQILFENGSKSMTVFEKIYPLVLSDADALFDWVSGTALIPYSERLESKIKQDFIDLYRKFLQNKFAKSPVFYPFRRIILEANF</sequence>
<dbReference type="PANTHER" id="PTHR43861">
    <property type="entry name" value="TRANS-ACONITATE 2-METHYLTRANSFERASE-RELATED"/>
    <property type="match status" value="1"/>
</dbReference>
<evidence type="ECO:0000313" key="3">
    <source>
        <dbReference type="Proteomes" id="UP000294850"/>
    </source>
</evidence>
<reference evidence="2 3" key="1">
    <citation type="submission" date="2019-03" db="EMBL/GenBank/DDBJ databases">
        <title>Dyadobacter AR-3-6 sp. nov., isolated from arctic soil.</title>
        <authorList>
            <person name="Chaudhary D.K."/>
        </authorList>
    </citation>
    <scope>NUCLEOTIDE SEQUENCE [LARGE SCALE GENOMIC DNA]</scope>
    <source>
        <strain evidence="2 3">AR-3-6</strain>
    </source>
</reference>
<proteinExistence type="predicted"/>
<keyword evidence="2" id="KW-0808">Transferase</keyword>
<dbReference type="CDD" id="cd02440">
    <property type="entry name" value="AdoMet_MTases"/>
    <property type="match status" value="1"/>
</dbReference>
<dbReference type="Proteomes" id="UP000294850">
    <property type="component" value="Unassembled WGS sequence"/>
</dbReference>
<dbReference type="SUPFAM" id="SSF53335">
    <property type="entry name" value="S-adenosyl-L-methionine-dependent methyltransferases"/>
    <property type="match status" value="1"/>
</dbReference>
<dbReference type="RefSeq" id="WP_131956982.1">
    <property type="nucleotide sequence ID" value="NZ_SMFL01000002.1"/>
</dbReference>
<dbReference type="GO" id="GO:0030798">
    <property type="term" value="F:trans-aconitate 2-methyltransferase activity"/>
    <property type="evidence" value="ECO:0007669"/>
    <property type="project" value="InterPro"/>
</dbReference>
<name>A0A4V2Z4M2_9BACT</name>
<comment type="caution">
    <text evidence="2">The sequence shown here is derived from an EMBL/GenBank/DDBJ whole genome shotgun (WGS) entry which is preliminary data.</text>
</comment>
<dbReference type="PANTHER" id="PTHR43861:SF1">
    <property type="entry name" value="TRANS-ACONITATE 2-METHYLTRANSFERASE"/>
    <property type="match status" value="1"/>
</dbReference>
<feature type="domain" description="Methyltransferase" evidence="1">
    <location>
        <begin position="29"/>
        <end position="150"/>
    </location>
</feature>
<dbReference type="InterPro" id="IPR023149">
    <property type="entry name" value="Trans_acon_MeTrfase_C"/>
</dbReference>
<accession>A0A4V2Z4M2</accession>
<protein>
    <submittedName>
        <fullName evidence="2">Methyltransferase domain-containing protein</fullName>
    </submittedName>
</protein>
<dbReference type="Pfam" id="PF13847">
    <property type="entry name" value="Methyltransf_31"/>
    <property type="match status" value="1"/>
</dbReference>
<keyword evidence="2" id="KW-0489">Methyltransferase</keyword>
<organism evidence="2 3">
    <name type="scientific">Dyadobacter psychrotolerans</name>
    <dbReference type="NCBI Taxonomy" id="2541721"/>
    <lineage>
        <taxon>Bacteria</taxon>
        <taxon>Pseudomonadati</taxon>
        <taxon>Bacteroidota</taxon>
        <taxon>Cytophagia</taxon>
        <taxon>Cytophagales</taxon>
        <taxon>Spirosomataceae</taxon>
        <taxon>Dyadobacter</taxon>
    </lineage>
</organism>
<dbReference type="GO" id="GO:0032259">
    <property type="term" value="P:methylation"/>
    <property type="evidence" value="ECO:0007669"/>
    <property type="project" value="UniProtKB-KW"/>
</dbReference>
<dbReference type="InterPro" id="IPR029063">
    <property type="entry name" value="SAM-dependent_MTases_sf"/>
</dbReference>
<dbReference type="OrthoDB" id="9789123at2"/>
<dbReference type="Gene3D" id="3.40.50.150">
    <property type="entry name" value="Vaccinia Virus protein VP39"/>
    <property type="match status" value="1"/>
</dbReference>
<dbReference type="Gene3D" id="1.10.150.290">
    <property type="entry name" value="S-adenosyl-L-methionine-dependent methyltransferases"/>
    <property type="match status" value="1"/>
</dbReference>
<dbReference type="EMBL" id="SMFL01000002">
    <property type="protein sequence ID" value="TDE17218.1"/>
    <property type="molecule type" value="Genomic_DNA"/>
</dbReference>
<keyword evidence="3" id="KW-1185">Reference proteome</keyword>
<dbReference type="InterPro" id="IPR025714">
    <property type="entry name" value="Methyltranfer_dom"/>
</dbReference>
<gene>
    <name evidence="2" type="ORF">E0F88_04780</name>
</gene>